<dbReference type="InterPro" id="IPR025736">
    <property type="entry name" value="PucR_C-HTH_dom"/>
</dbReference>
<dbReference type="Pfam" id="PF13556">
    <property type="entry name" value="HTH_30"/>
    <property type="match status" value="1"/>
</dbReference>
<dbReference type="PANTHER" id="PTHR33744:SF1">
    <property type="entry name" value="DNA-BINDING TRANSCRIPTIONAL ACTIVATOR ADER"/>
    <property type="match status" value="1"/>
</dbReference>
<name>A0A1M4VGQ8_9CLOT</name>
<dbReference type="OrthoDB" id="212459at2"/>
<dbReference type="RefSeq" id="WP_072849939.1">
    <property type="nucleotide sequence ID" value="NZ_FQVI01000004.1"/>
</dbReference>
<dbReference type="InterPro" id="IPR051448">
    <property type="entry name" value="CdaR-like_regulators"/>
</dbReference>
<feature type="domain" description="PucR C-terminal helix-turn-helix" evidence="1">
    <location>
        <begin position="437"/>
        <end position="491"/>
    </location>
</feature>
<reference evidence="2 3" key="1">
    <citation type="submission" date="2016-11" db="EMBL/GenBank/DDBJ databases">
        <authorList>
            <person name="Jaros S."/>
            <person name="Januszkiewicz K."/>
            <person name="Wedrychowicz H."/>
        </authorList>
    </citation>
    <scope>NUCLEOTIDE SEQUENCE [LARGE SCALE GENOMIC DNA]</scope>
    <source>
        <strain evidence="2 3">DSM 17459</strain>
    </source>
</reference>
<dbReference type="EMBL" id="FQVI01000004">
    <property type="protein sequence ID" value="SHE68092.1"/>
    <property type="molecule type" value="Genomic_DNA"/>
</dbReference>
<sequence length="500" mass="58462">MDLPLITLLDRMNLQTESHPVCPRTLLVKGIRFLSEHTERLKKDYLYIGPAIPKRAEYERGTAALVCKLEGNPGFFAFQLSEGEEVSYIFNQAQDVLEEMNQWEEQLKELIYGQKGLQEMMQLFSKIMGNPAYLVDSSFKVLAIDQAPVLSEISAIWKHLVTYGYLSYDILDQMRRADEIRLMDSYEKAVIFHLDSFNNPFINYNLRWEGKIRGHLFIVGYFKKITPGDVAYADHLGRLVLLALEKDMKYSISRGKDYENFIHHVVSGTLREKEEIHRQLAPLMWDMEGKYCVMRYLPEEEDEIQTEVMCAELENMHSSKPVIMDGEIVTIFSLEGAKGIEKLEKLLEEFIERNGGYAGLSDEFDGFYRSAVYYRQALICLDMGRELLKKPFVSYRHYAVLHLLFMGQKNVDMKMVCDKTVFRLLDYDREHHTEYCRTLEVYIRNERNIGAAAEELYIHRNTLLYRIARLKYLTGVDLDDYQTRVRLGVSFYIVRYLIGI</sequence>
<organism evidence="2 3">
    <name type="scientific">Lactonifactor longoviformis DSM 17459</name>
    <dbReference type="NCBI Taxonomy" id="1122155"/>
    <lineage>
        <taxon>Bacteria</taxon>
        <taxon>Bacillati</taxon>
        <taxon>Bacillota</taxon>
        <taxon>Clostridia</taxon>
        <taxon>Eubacteriales</taxon>
        <taxon>Clostridiaceae</taxon>
        <taxon>Lactonifactor</taxon>
    </lineage>
</organism>
<proteinExistence type="predicted"/>
<evidence type="ECO:0000313" key="2">
    <source>
        <dbReference type="EMBL" id="SHE68092.1"/>
    </source>
</evidence>
<dbReference type="InterPro" id="IPR042070">
    <property type="entry name" value="PucR_C-HTH_sf"/>
</dbReference>
<dbReference type="Proteomes" id="UP000184245">
    <property type="component" value="Unassembled WGS sequence"/>
</dbReference>
<evidence type="ECO:0000313" key="3">
    <source>
        <dbReference type="Proteomes" id="UP000184245"/>
    </source>
</evidence>
<dbReference type="Gene3D" id="1.10.10.2840">
    <property type="entry name" value="PucR C-terminal helix-turn-helix domain"/>
    <property type="match status" value="1"/>
</dbReference>
<keyword evidence="3" id="KW-1185">Reference proteome</keyword>
<evidence type="ECO:0000259" key="1">
    <source>
        <dbReference type="Pfam" id="PF13556"/>
    </source>
</evidence>
<gene>
    <name evidence="2" type="ORF">SAMN02745158_01219</name>
</gene>
<protein>
    <submittedName>
        <fullName evidence="2">PucR C-terminal helix-turn-helix domain-containing protein</fullName>
    </submittedName>
</protein>
<accession>A0A1M4VGQ8</accession>
<dbReference type="AlphaFoldDB" id="A0A1M4VGQ8"/>
<dbReference type="PANTHER" id="PTHR33744">
    <property type="entry name" value="CARBOHYDRATE DIACID REGULATOR"/>
    <property type="match status" value="1"/>
</dbReference>